<proteinExistence type="predicted"/>
<gene>
    <name evidence="2" type="ORF">GGQ86_000372</name>
</gene>
<protein>
    <submittedName>
        <fullName evidence="2">Uncharacterized protein</fullName>
    </submittedName>
</protein>
<evidence type="ECO:0000313" key="3">
    <source>
        <dbReference type="Proteomes" id="UP001245370"/>
    </source>
</evidence>
<name>A0ABU1KAR8_XANFL</name>
<sequence length="154" mass="16611">MSMLLPEAEPGGMLSLARLIAQAGDMGWDWFDQLPGGKAKSAAEAGMEIAASQRLAQACSRLADNPDFVLLLEHLVAVTILQPPQFQAPSLTIDQTALLKAAHDAECALVWRLLKLVREGRAIPLARAQEEKKDAVVSQNAPAPRPGRRKRRGG</sequence>
<dbReference type="Proteomes" id="UP001245370">
    <property type="component" value="Unassembled WGS sequence"/>
</dbReference>
<organism evidence="2 3">
    <name type="scientific">Xanthobacter flavus</name>
    <dbReference type="NCBI Taxonomy" id="281"/>
    <lineage>
        <taxon>Bacteria</taxon>
        <taxon>Pseudomonadati</taxon>
        <taxon>Pseudomonadota</taxon>
        <taxon>Alphaproteobacteria</taxon>
        <taxon>Hyphomicrobiales</taxon>
        <taxon>Xanthobacteraceae</taxon>
        <taxon>Xanthobacter</taxon>
    </lineage>
</organism>
<dbReference type="GeneID" id="95766087"/>
<reference evidence="2 3" key="1">
    <citation type="submission" date="2023-07" db="EMBL/GenBank/DDBJ databases">
        <title>Genomic Encyclopedia of Type Strains, Phase IV (KMG-IV): sequencing the most valuable type-strain genomes for metagenomic binning, comparative biology and taxonomic classification.</title>
        <authorList>
            <person name="Goeker M."/>
        </authorList>
    </citation>
    <scope>NUCLEOTIDE SEQUENCE [LARGE SCALE GENOMIC DNA]</scope>
    <source>
        <strain evidence="2 3">DSM 338</strain>
    </source>
</reference>
<dbReference type="EMBL" id="JAVDPY010000001">
    <property type="protein sequence ID" value="MDR6331925.1"/>
    <property type="molecule type" value="Genomic_DNA"/>
</dbReference>
<accession>A0ABU1KAR8</accession>
<comment type="caution">
    <text evidence="2">The sequence shown here is derived from an EMBL/GenBank/DDBJ whole genome shotgun (WGS) entry which is preliminary data.</text>
</comment>
<feature type="region of interest" description="Disordered" evidence="1">
    <location>
        <begin position="129"/>
        <end position="154"/>
    </location>
</feature>
<dbReference type="RefSeq" id="WP_281810127.1">
    <property type="nucleotide sequence ID" value="NZ_BSDO01000022.1"/>
</dbReference>
<evidence type="ECO:0000256" key="1">
    <source>
        <dbReference type="SAM" id="MobiDB-lite"/>
    </source>
</evidence>
<evidence type="ECO:0000313" key="2">
    <source>
        <dbReference type="EMBL" id="MDR6331925.1"/>
    </source>
</evidence>
<keyword evidence="3" id="KW-1185">Reference proteome</keyword>